<feature type="non-terminal residue" evidence="2">
    <location>
        <position position="47"/>
    </location>
</feature>
<dbReference type="Proteomes" id="UP000663834">
    <property type="component" value="Unassembled WGS sequence"/>
</dbReference>
<feature type="non-terminal residue" evidence="2">
    <location>
        <position position="1"/>
    </location>
</feature>
<accession>A0A816F2A3</accession>
<evidence type="ECO:0000256" key="1">
    <source>
        <dbReference type="PROSITE-ProRule" id="PRU00087"/>
    </source>
</evidence>
<evidence type="ECO:0000313" key="2">
    <source>
        <dbReference type="EMBL" id="CAF1656804.1"/>
    </source>
</evidence>
<dbReference type="AlphaFoldDB" id="A0A816F2A3"/>
<dbReference type="SUPFAM" id="SSF81296">
    <property type="entry name" value="E set domains"/>
    <property type="match status" value="1"/>
</dbReference>
<dbReference type="OrthoDB" id="5334309at2759"/>
<dbReference type="InterPro" id="IPR017868">
    <property type="entry name" value="Filamin/ABP280_repeat-like"/>
</dbReference>
<organism evidence="2 3">
    <name type="scientific">Rotaria magnacalcarata</name>
    <dbReference type="NCBI Taxonomy" id="392030"/>
    <lineage>
        <taxon>Eukaryota</taxon>
        <taxon>Metazoa</taxon>
        <taxon>Spiralia</taxon>
        <taxon>Gnathifera</taxon>
        <taxon>Rotifera</taxon>
        <taxon>Eurotatoria</taxon>
        <taxon>Bdelloidea</taxon>
        <taxon>Philodinida</taxon>
        <taxon>Philodinidae</taxon>
        <taxon>Rotaria</taxon>
    </lineage>
</organism>
<dbReference type="PROSITE" id="PS50194">
    <property type="entry name" value="FILAMIN_REPEAT"/>
    <property type="match status" value="1"/>
</dbReference>
<dbReference type="Gene3D" id="2.60.40.10">
    <property type="entry name" value="Immunoglobulins"/>
    <property type="match status" value="2"/>
</dbReference>
<dbReference type="EMBL" id="CAJNOW010017348">
    <property type="protein sequence ID" value="CAF1656804.1"/>
    <property type="molecule type" value="Genomic_DNA"/>
</dbReference>
<sequence length="47" mass="5118">ENGVHWIHVRFNGRDIPDSPFRIVVGQANADPGRVFASGSGLRQGET</sequence>
<name>A0A816F2A3_9BILA</name>
<dbReference type="InterPro" id="IPR013783">
    <property type="entry name" value="Ig-like_fold"/>
</dbReference>
<proteinExistence type="predicted"/>
<reference evidence="2" key="1">
    <citation type="submission" date="2021-02" db="EMBL/GenBank/DDBJ databases">
        <authorList>
            <person name="Nowell W R."/>
        </authorList>
    </citation>
    <scope>NUCLEOTIDE SEQUENCE</scope>
</reference>
<gene>
    <name evidence="2" type="ORF">KQP761_LOCUS31144</name>
</gene>
<dbReference type="InterPro" id="IPR014756">
    <property type="entry name" value="Ig_E-set"/>
</dbReference>
<protein>
    <submittedName>
        <fullName evidence="2">Uncharacterized protein</fullName>
    </submittedName>
</protein>
<comment type="caution">
    <text evidence="2">The sequence shown here is derived from an EMBL/GenBank/DDBJ whole genome shotgun (WGS) entry which is preliminary data.</text>
</comment>
<evidence type="ECO:0000313" key="3">
    <source>
        <dbReference type="Proteomes" id="UP000663834"/>
    </source>
</evidence>
<feature type="repeat" description="Filamin" evidence="1">
    <location>
        <begin position="1"/>
        <end position="25"/>
    </location>
</feature>